<proteinExistence type="predicted"/>
<organism evidence="7 8">
    <name type="scientific">Petrocella atlantisensis</name>
    <dbReference type="NCBI Taxonomy" id="2173034"/>
    <lineage>
        <taxon>Bacteria</taxon>
        <taxon>Bacillati</taxon>
        <taxon>Bacillota</taxon>
        <taxon>Clostridia</taxon>
        <taxon>Lachnospirales</taxon>
        <taxon>Vallitaleaceae</taxon>
        <taxon>Petrocella</taxon>
    </lineage>
</organism>
<feature type="transmembrane region" description="Helical" evidence="6">
    <location>
        <begin position="161"/>
        <end position="182"/>
    </location>
</feature>
<evidence type="ECO:0000256" key="6">
    <source>
        <dbReference type="SAM" id="Phobius"/>
    </source>
</evidence>
<feature type="transmembrane region" description="Helical" evidence="6">
    <location>
        <begin position="213"/>
        <end position="232"/>
    </location>
</feature>
<protein>
    <submittedName>
        <fullName evidence="7">Ribose ABC transporter (Permease)</fullName>
    </submittedName>
</protein>
<keyword evidence="8" id="KW-1185">Reference proteome</keyword>
<feature type="transmembrane region" description="Helical" evidence="6">
    <location>
        <begin position="45"/>
        <end position="64"/>
    </location>
</feature>
<feature type="transmembrane region" description="Helical" evidence="6">
    <location>
        <begin position="253"/>
        <end position="280"/>
    </location>
</feature>
<keyword evidence="5 6" id="KW-0472">Membrane</keyword>
<gene>
    <name evidence="7" type="primary">rbsC</name>
    <name evidence="7" type="ORF">PATL70BA_0873</name>
</gene>
<evidence type="ECO:0000256" key="2">
    <source>
        <dbReference type="ARBA" id="ARBA00022475"/>
    </source>
</evidence>
<evidence type="ECO:0000256" key="4">
    <source>
        <dbReference type="ARBA" id="ARBA00022989"/>
    </source>
</evidence>
<dbReference type="PANTHER" id="PTHR32196:SF72">
    <property type="entry name" value="RIBOSE IMPORT PERMEASE PROTEIN RBSC"/>
    <property type="match status" value="1"/>
</dbReference>
<accession>A0A3P7PCX9</accession>
<keyword evidence="4 6" id="KW-1133">Transmembrane helix</keyword>
<dbReference type="EMBL" id="LR130778">
    <property type="protein sequence ID" value="VDN46748.1"/>
    <property type="molecule type" value="Genomic_DNA"/>
</dbReference>
<dbReference type="CDD" id="cd06579">
    <property type="entry name" value="TM_PBP1_transp_AraH_like"/>
    <property type="match status" value="1"/>
</dbReference>
<feature type="transmembrane region" description="Helical" evidence="6">
    <location>
        <begin position="94"/>
        <end position="114"/>
    </location>
</feature>
<evidence type="ECO:0000313" key="8">
    <source>
        <dbReference type="Proteomes" id="UP000279029"/>
    </source>
</evidence>
<comment type="subcellular location">
    <subcellularLocation>
        <location evidence="1">Cell membrane</location>
        <topology evidence="1">Multi-pass membrane protein</topology>
    </subcellularLocation>
</comment>
<name>A0A3P7PCX9_9FIRM</name>
<feature type="transmembrane region" description="Helical" evidence="6">
    <location>
        <begin position="120"/>
        <end position="140"/>
    </location>
</feature>
<dbReference type="Pfam" id="PF02653">
    <property type="entry name" value="BPD_transp_2"/>
    <property type="match status" value="1"/>
</dbReference>
<feature type="transmembrane region" description="Helical" evidence="6">
    <location>
        <begin position="15"/>
        <end position="33"/>
    </location>
</feature>
<sequence length="321" mass="33272">MNSQLKKKLTIQINVFRSVLILFIICAFAAILSPDFLSTSNLFNVFKQIAVAGIVASGMTFVILTGGIDLSVGSILGLAGVMSAGVLSSTGDPILAVLTALGIGIACGFANGLLIAQFGIPPFIATLGMMTLLRGCVLVYTKGSPIPVKVDSYKFIGKGSFFGIPVPIIILIILFALAHYILTQTAFGRSVYAFGGNREASRLSGINTKKTEWMVYVINGLMCGLAAIVLTARLGSAQSTSGSGIEMDAIAAVILGGTSLSGGTGFVLPTVVGAMIMGIIDNILTLMNVNPHATNIVKGAVIIIAVLVDKKVKDLSAKAEQ</sequence>
<keyword evidence="2" id="KW-1003">Cell membrane</keyword>
<dbReference type="AlphaFoldDB" id="A0A3P7PCX9"/>
<dbReference type="InterPro" id="IPR001851">
    <property type="entry name" value="ABC_transp_permease"/>
</dbReference>
<evidence type="ECO:0000256" key="1">
    <source>
        <dbReference type="ARBA" id="ARBA00004651"/>
    </source>
</evidence>
<keyword evidence="3 6" id="KW-0812">Transmembrane</keyword>
<feature type="transmembrane region" description="Helical" evidence="6">
    <location>
        <begin position="70"/>
        <end position="87"/>
    </location>
</feature>
<dbReference type="GO" id="GO:0022857">
    <property type="term" value="F:transmembrane transporter activity"/>
    <property type="evidence" value="ECO:0007669"/>
    <property type="project" value="InterPro"/>
</dbReference>
<evidence type="ECO:0000256" key="3">
    <source>
        <dbReference type="ARBA" id="ARBA00022692"/>
    </source>
</evidence>
<dbReference type="GO" id="GO:0005886">
    <property type="term" value="C:plasma membrane"/>
    <property type="evidence" value="ECO:0007669"/>
    <property type="project" value="UniProtKB-SubCell"/>
</dbReference>
<reference evidence="7 8" key="1">
    <citation type="submission" date="2018-09" db="EMBL/GenBank/DDBJ databases">
        <authorList>
            <person name="Postec A."/>
        </authorList>
    </citation>
    <scope>NUCLEOTIDE SEQUENCE [LARGE SCALE GENOMIC DNA]</scope>
    <source>
        <strain evidence="7">70B-A</strain>
    </source>
</reference>
<evidence type="ECO:0000313" key="7">
    <source>
        <dbReference type="EMBL" id="VDN46748.1"/>
    </source>
</evidence>
<evidence type="ECO:0000256" key="5">
    <source>
        <dbReference type="ARBA" id="ARBA00023136"/>
    </source>
</evidence>
<dbReference type="Proteomes" id="UP000279029">
    <property type="component" value="Chromosome"/>
</dbReference>
<dbReference type="PANTHER" id="PTHR32196">
    <property type="entry name" value="ABC TRANSPORTER PERMEASE PROTEIN YPHD-RELATED-RELATED"/>
    <property type="match status" value="1"/>
</dbReference>
<dbReference type="KEGG" id="cbar:PATL70BA_0873"/>
<feature type="transmembrane region" description="Helical" evidence="6">
    <location>
        <begin position="292"/>
        <end position="308"/>
    </location>
</feature>